<dbReference type="RefSeq" id="WP_095524644.1">
    <property type="nucleotide sequence ID" value="NZ_MDUX01000027.1"/>
</dbReference>
<dbReference type="EMBL" id="NMRN01000065">
    <property type="protein sequence ID" value="PAS91699.1"/>
    <property type="molecule type" value="Genomic_DNA"/>
</dbReference>
<dbReference type="Pfam" id="PF05545">
    <property type="entry name" value="FixQ"/>
    <property type="match status" value="1"/>
</dbReference>
<evidence type="ECO:0000313" key="3">
    <source>
        <dbReference type="EMBL" id="PAS91699.1"/>
    </source>
</evidence>
<dbReference type="AlphaFoldDB" id="A0A272ENM1"/>
<keyword evidence="1" id="KW-1133">Transmembrane helix</keyword>
<organism evidence="3 4">
    <name type="scientific">Candidatus Dactylopiibacterium carminicum</name>
    <dbReference type="NCBI Taxonomy" id="857335"/>
    <lineage>
        <taxon>Bacteria</taxon>
        <taxon>Pseudomonadati</taxon>
        <taxon>Pseudomonadota</taxon>
        <taxon>Betaproteobacteria</taxon>
        <taxon>Rhodocyclales</taxon>
        <taxon>Rhodocyclaceae</taxon>
        <taxon>Candidatus Dactylopiibacterium</taxon>
    </lineage>
</organism>
<reference evidence="3 4" key="2">
    <citation type="submission" date="2017-07" db="EMBL/GenBank/DDBJ databases">
        <title>Candidatus Dactylopiibacterium carminicum, a nitrogen-fixing symbiont of the cochineal insect Dactylopius coccus and Dactylopius opuntiae (Hemiptera: Coccoidea: Dactylopiidae).</title>
        <authorList>
            <person name="Vera A."/>
        </authorList>
    </citation>
    <scope>NUCLEOTIDE SEQUENCE [LARGE SCALE GENOMIC DNA]</scope>
    <source>
        <strain evidence="3 4">NFDCM</strain>
    </source>
</reference>
<keyword evidence="1" id="KW-0812">Transmembrane</keyword>
<name>A0A272ENM1_9RHOO</name>
<evidence type="ECO:0000313" key="5">
    <source>
        <dbReference type="Proteomes" id="UP000623509"/>
    </source>
</evidence>
<comment type="caution">
    <text evidence="3">The sequence shown here is derived from an EMBL/GenBank/DDBJ whole genome shotgun (WGS) entry which is preliminary data.</text>
</comment>
<dbReference type="EMBL" id="MDUX01000027">
    <property type="protein sequence ID" value="KAF7599121.1"/>
    <property type="molecule type" value="Genomic_DNA"/>
</dbReference>
<feature type="transmembrane region" description="Helical" evidence="1">
    <location>
        <begin position="6"/>
        <end position="26"/>
    </location>
</feature>
<sequence length="62" mass="6773">MDVNDLRSFLTLAGFVCFIAIAVWAYSRGARKGFDEAAMLPFADEEGERATMAQPTIRGEAS</sequence>
<dbReference type="Proteomes" id="UP000216107">
    <property type="component" value="Unassembled WGS sequence"/>
</dbReference>
<evidence type="ECO:0000313" key="4">
    <source>
        <dbReference type="Proteomes" id="UP000216107"/>
    </source>
</evidence>
<dbReference type="Proteomes" id="UP000623509">
    <property type="component" value="Unassembled WGS sequence"/>
</dbReference>
<accession>A0A272ENM1</accession>
<protein>
    <submittedName>
        <fullName evidence="3">CcoQ/FixQ family Cbb3-type cytochrome c oxidase assembly chaperone</fullName>
    </submittedName>
</protein>
<keyword evidence="1" id="KW-0472">Membrane</keyword>
<proteinExistence type="predicted"/>
<reference evidence="2 5" key="1">
    <citation type="submission" date="2016-08" db="EMBL/GenBank/DDBJ databases">
        <title>Candidatus Dactylopiibacterium carminicum genome sequence.</title>
        <authorList>
            <person name="Ramirez-Puebla S.T."/>
            <person name="Ormeno-Orrillo E."/>
            <person name="Vera-Ponce De Leon A."/>
            <person name="Luis L."/>
            <person name="Sanchez-Flores A."/>
            <person name="Monica R."/>
            <person name="Martinez-Romero E."/>
        </authorList>
    </citation>
    <scope>NUCLEOTIDE SEQUENCE [LARGE SCALE GENOMIC DNA]</scope>
    <source>
        <strain evidence="2">END1</strain>
    </source>
</reference>
<dbReference type="OrthoDB" id="8604580at2"/>
<dbReference type="CDD" id="cd01324">
    <property type="entry name" value="cbb3_Oxidase_CcoQ"/>
    <property type="match status" value="1"/>
</dbReference>
<evidence type="ECO:0000313" key="2">
    <source>
        <dbReference type="EMBL" id="KAF7599121.1"/>
    </source>
</evidence>
<gene>
    <name evidence="2" type="ORF">BGI27_09470</name>
    <name evidence="3" type="ORF">CGU29_15025</name>
</gene>
<dbReference type="InterPro" id="IPR008621">
    <property type="entry name" value="Cbb3-typ_cyt_oxidase_comp"/>
</dbReference>
<evidence type="ECO:0000256" key="1">
    <source>
        <dbReference type="SAM" id="Phobius"/>
    </source>
</evidence>
<keyword evidence="5" id="KW-1185">Reference proteome</keyword>